<dbReference type="Proteomes" id="UP001268089">
    <property type="component" value="Unassembled WGS sequence"/>
</dbReference>
<evidence type="ECO:0000313" key="2">
    <source>
        <dbReference type="EMBL" id="MDR7308562.1"/>
    </source>
</evidence>
<feature type="domain" description="HDOD" evidence="1">
    <location>
        <begin position="209"/>
        <end position="395"/>
    </location>
</feature>
<dbReference type="PANTHER" id="PTHR33525">
    <property type="match status" value="1"/>
</dbReference>
<evidence type="ECO:0000313" key="3">
    <source>
        <dbReference type="Proteomes" id="UP001268089"/>
    </source>
</evidence>
<dbReference type="InterPro" id="IPR052340">
    <property type="entry name" value="RNase_Y/CdgJ"/>
</dbReference>
<sequence>MTPSVLGSVTMGYQPLWNQWRRRSGVRLWVDPYSGSAVDAQHLLQALQELWPAGKETQLLSVRTPALLSDLLEHAPPGGIWLEVPDAWLGDTQLANQVRQAHQRGRRLVWSGEVGQAASHAEVQGSFHKTLRTLSPQDALGALRAALRRNQDGGSGGAGVVPSPVVPGALYEGLASQALVEHALDHQAVWGVAGWPTEEMLYAYRYKQIQPAREVMRDLVRAIDADESLEALERRMGDEPLLIYRFLRFANSAALALRNETASVRQGLLNMGYSRLRSWLMEQMPHASSDANLQPIRGAMVLRARIMERLADAGAEDELRREVFMCGIFSQVDLLLGENLGAALHRLPLPGRVASAVLGQTGPYAPWLQVASALEGSSTKVIRDVCKAHDLPADEVNRALLRSLASA</sequence>
<keyword evidence="3" id="KW-1185">Reference proteome</keyword>
<evidence type="ECO:0000259" key="1">
    <source>
        <dbReference type="PROSITE" id="PS51833"/>
    </source>
</evidence>
<reference evidence="2 3" key="1">
    <citation type="submission" date="2023-07" db="EMBL/GenBank/DDBJ databases">
        <title>Sorghum-associated microbial communities from plants grown in Nebraska, USA.</title>
        <authorList>
            <person name="Schachtman D."/>
        </authorList>
    </citation>
    <scope>NUCLEOTIDE SEQUENCE [LARGE SCALE GENOMIC DNA]</scope>
    <source>
        <strain evidence="2 3">BE308</strain>
    </source>
</reference>
<dbReference type="PANTHER" id="PTHR33525:SF4">
    <property type="entry name" value="CYCLIC DI-GMP PHOSPHODIESTERASE CDGJ"/>
    <property type="match status" value="1"/>
</dbReference>
<dbReference type="PROSITE" id="PS51833">
    <property type="entry name" value="HDOD"/>
    <property type="match status" value="1"/>
</dbReference>
<dbReference type="RefSeq" id="WP_310346037.1">
    <property type="nucleotide sequence ID" value="NZ_JAVDXO010000012.1"/>
</dbReference>
<dbReference type="InterPro" id="IPR013976">
    <property type="entry name" value="HDOD"/>
</dbReference>
<comment type="caution">
    <text evidence="2">The sequence shown here is derived from an EMBL/GenBank/DDBJ whole genome shotgun (WGS) entry which is preliminary data.</text>
</comment>
<dbReference type="SUPFAM" id="SSF109604">
    <property type="entry name" value="HD-domain/PDEase-like"/>
    <property type="match status" value="1"/>
</dbReference>
<name>A0ABU1ZSM4_9BURK</name>
<dbReference type="Gene3D" id="1.10.3210.10">
    <property type="entry name" value="Hypothetical protein af1432"/>
    <property type="match status" value="1"/>
</dbReference>
<dbReference type="Pfam" id="PF08668">
    <property type="entry name" value="HDOD"/>
    <property type="match status" value="1"/>
</dbReference>
<accession>A0ABU1ZSM4</accession>
<gene>
    <name evidence="2" type="ORF">J2X15_003878</name>
</gene>
<proteinExistence type="predicted"/>
<protein>
    <recommendedName>
        <fullName evidence="1">HDOD domain-containing protein</fullName>
    </recommendedName>
</protein>
<organism evidence="2 3">
    <name type="scientific">Rhodoferax saidenbachensis</name>
    <dbReference type="NCBI Taxonomy" id="1484693"/>
    <lineage>
        <taxon>Bacteria</taxon>
        <taxon>Pseudomonadati</taxon>
        <taxon>Pseudomonadota</taxon>
        <taxon>Betaproteobacteria</taxon>
        <taxon>Burkholderiales</taxon>
        <taxon>Comamonadaceae</taxon>
        <taxon>Rhodoferax</taxon>
    </lineage>
</organism>
<dbReference type="EMBL" id="JAVDXO010000012">
    <property type="protein sequence ID" value="MDR7308562.1"/>
    <property type="molecule type" value="Genomic_DNA"/>
</dbReference>